<reference evidence="2 3" key="1">
    <citation type="journal article" date="2019" name="Nat. Ecol. Evol.">
        <title>Megaphylogeny resolves global patterns of mushroom evolution.</title>
        <authorList>
            <person name="Varga T."/>
            <person name="Krizsan K."/>
            <person name="Foldi C."/>
            <person name="Dima B."/>
            <person name="Sanchez-Garcia M."/>
            <person name="Sanchez-Ramirez S."/>
            <person name="Szollosi G.J."/>
            <person name="Szarkandi J.G."/>
            <person name="Papp V."/>
            <person name="Albert L."/>
            <person name="Andreopoulos W."/>
            <person name="Angelini C."/>
            <person name="Antonin V."/>
            <person name="Barry K.W."/>
            <person name="Bougher N.L."/>
            <person name="Buchanan P."/>
            <person name="Buyck B."/>
            <person name="Bense V."/>
            <person name="Catcheside P."/>
            <person name="Chovatia M."/>
            <person name="Cooper J."/>
            <person name="Damon W."/>
            <person name="Desjardin D."/>
            <person name="Finy P."/>
            <person name="Geml J."/>
            <person name="Haridas S."/>
            <person name="Hughes K."/>
            <person name="Justo A."/>
            <person name="Karasinski D."/>
            <person name="Kautmanova I."/>
            <person name="Kiss B."/>
            <person name="Kocsube S."/>
            <person name="Kotiranta H."/>
            <person name="LaButti K.M."/>
            <person name="Lechner B.E."/>
            <person name="Liimatainen K."/>
            <person name="Lipzen A."/>
            <person name="Lukacs Z."/>
            <person name="Mihaltcheva S."/>
            <person name="Morgado L.N."/>
            <person name="Niskanen T."/>
            <person name="Noordeloos M.E."/>
            <person name="Ohm R.A."/>
            <person name="Ortiz-Santana B."/>
            <person name="Ovrebo C."/>
            <person name="Racz N."/>
            <person name="Riley R."/>
            <person name="Savchenko A."/>
            <person name="Shiryaev A."/>
            <person name="Soop K."/>
            <person name="Spirin V."/>
            <person name="Szebenyi C."/>
            <person name="Tomsovsky M."/>
            <person name="Tulloss R.E."/>
            <person name="Uehling J."/>
            <person name="Grigoriev I.V."/>
            <person name="Vagvolgyi C."/>
            <person name="Papp T."/>
            <person name="Martin F.M."/>
            <person name="Miettinen O."/>
            <person name="Hibbett D.S."/>
            <person name="Nagy L.G."/>
        </authorList>
    </citation>
    <scope>NUCLEOTIDE SEQUENCE [LARGE SCALE GENOMIC DNA]</scope>
    <source>
        <strain evidence="2 3">CBS 962.96</strain>
    </source>
</reference>
<evidence type="ECO:0000256" key="1">
    <source>
        <dbReference type="SAM" id="Phobius"/>
    </source>
</evidence>
<dbReference type="Proteomes" id="UP000297245">
    <property type="component" value="Unassembled WGS sequence"/>
</dbReference>
<keyword evidence="3" id="KW-1185">Reference proteome</keyword>
<evidence type="ECO:0000313" key="2">
    <source>
        <dbReference type="EMBL" id="THU97668.1"/>
    </source>
</evidence>
<dbReference type="AlphaFoldDB" id="A0A4S8M778"/>
<organism evidence="2 3">
    <name type="scientific">Dendrothele bispora (strain CBS 962.96)</name>
    <dbReference type="NCBI Taxonomy" id="1314807"/>
    <lineage>
        <taxon>Eukaryota</taxon>
        <taxon>Fungi</taxon>
        <taxon>Dikarya</taxon>
        <taxon>Basidiomycota</taxon>
        <taxon>Agaricomycotina</taxon>
        <taxon>Agaricomycetes</taxon>
        <taxon>Agaricomycetidae</taxon>
        <taxon>Agaricales</taxon>
        <taxon>Agaricales incertae sedis</taxon>
        <taxon>Dendrothele</taxon>
    </lineage>
</organism>
<evidence type="ECO:0000313" key="3">
    <source>
        <dbReference type="Proteomes" id="UP000297245"/>
    </source>
</evidence>
<gene>
    <name evidence="2" type="ORF">K435DRAFT_55925</name>
</gene>
<feature type="transmembrane region" description="Helical" evidence="1">
    <location>
        <begin position="107"/>
        <end position="128"/>
    </location>
</feature>
<keyword evidence="1" id="KW-0472">Membrane</keyword>
<name>A0A4S8M778_DENBC</name>
<feature type="transmembrane region" description="Helical" evidence="1">
    <location>
        <begin position="64"/>
        <end position="87"/>
    </location>
</feature>
<protein>
    <submittedName>
        <fullName evidence="2">Uncharacterized protein</fullName>
    </submittedName>
</protein>
<accession>A0A4S8M778</accession>
<dbReference type="EMBL" id="ML179150">
    <property type="protein sequence ID" value="THU97668.1"/>
    <property type="molecule type" value="Genomic_DNA"/>
</dbReference>
<feature type="transmembrane region" description="Helical" evidence="1">
    <location>
        <begin position="30"/>
        <end position="52"/>
    </location>
</feature>
<keyword evidence="1" id="KW-1133">Transmembrane helix</keyword>
<proteinExistence type="predicted"/>
<sequence length="155" mass="18038">MTLSSLFAGGAFFFKPAVRSLYYWITYLRTSFSLFFSLLFFLSFYRVVRGCLLRFNVFVGGYKLLIHCCCFSSSSSSSFVVDVTVLISGVQFHFTLYEVPFLTLPRIFPLCHIFTTLTSTVFSVTFFLRTRLNLFVRCYIKCISYLSQLLYRYIG</sequence>
<keyword evidence="1" id="KW-0812">Transmembrane</keyword>